<feature type="compositionally biased region" description="Pro residues" evidence="1">
    <location>
        <begin position="37"/>
        <end position="47"/>
    </location>
</feature>
<reference evidence="3" key="1">
    <citation type="journal article" date="2019" name="Int. J. Syst. Evol. Microbiol.">
        <title>The Global Catalogue of Microorganisms (GCM) 10K type strain sequencing project: providing services to taxonomists for standard genome sequencing and annotation.</title>
        <authorList>
            <consortium name="The Broad Institute Genomics Platform"/>
            <consortium name="The Broad Institute Genome Sequencing Center for Infectious Disease"/>
            <person name="Wu L."/>
            <person name="Ma J."/>
        </authorList>
    </citation>
    <scope>NUCLEOTIDE SEQUENCE [LARGE SCALE GENOMIC DNA]</scope>
    <source>
        <strain evidence="3">CCTCC AB 2017081</strain>
    </source>
</reference>
<evidence type="ECO:0000313" key="2">
    <source>
        <dbReference type="EMBL" id="MFC3831267.1"/>
    </source>
</evidence>
<accession>A0ABV7Z1E8</accession>
<gene>
    <name evidence="2" type="ORF">ACFOSB_00125</name>
</gene>
<sequence length="56" mass="6044">MSVSTALIAVFPFSSPGIPPTRVRCHAPLPASGNVWPSPPGRRPTPPCRRARPGWR</sequence>
<evidence type="ECO:0000256" key="1">
    <source>
        <dbReference type="SAM" id="MobiDB-lite"/>
    </source>
</evidence>
<keyword evidence="3" id="KW-1185">Reference proteome</keyword>
<evidence type="ECO:0000313" key="3">
    <source>
        <dbReference type="Proteomes" id="UP001595803"/>
    </source>
</evidence>
<proteinExistence type="predicted"/>
<organism evidence="2 3">
    <name type="scientific">Deinococcus rufus</name>
    <dbReference type="NCBI Taxonomy" id="2136097"/>
    <lineage>
        <taxon>Bacteria</taxon>
        <taxon>Thermotogati</taxon>
        <taxon>Deinococcota</taxon>
        <taxon>Deinococci</taxon>
        <taxon>Deinococcales</taxon>
        <taxon>Deinococcaceae</taxon>
        <taxon>Deinococcus</taxon>
    </lineage>
</organism>
<name>A0ABV7Z1E8_9DEIO</name>
<comment type="caution">
    <text evidence="2">The sequence shown here is derived from an EMBL/GenBank/DDBJ whole genome shotgun (WGS) entry which is preliminary data.</text>
</comment>
<dbReference type="RefSeq" id="WP_322473232.1">
    <property type="nucleotide sequence ID" value="NZ_JBHRZG010000001.1"/>
</dbReference>
<dbReference type="Proteomes" id="UP001595803">
    <property type="component" value="Unassembled WGS sequence"/>
</dbReference>
<protein>
    <submittedName>
        <fullName evidence="2">Uncharacterized protein</fullName>
    </submittedName>
</protein>
<dbReference type="EMBL" id="JBHRZG010000001">
    <property type="protein sequence ID" value="MFC3831267.1"/>
    <property type="molecule type" value="Genomic_DNA"/>
</dbReference>
<feature type="region of interest" description="Disordered" evidence="1">
    <location>
        <begin position="30"/>
        <end position="56"/>
    </location>
</feature>